<gene>
    <name evidence="1" type="ORF">GWI33_002489</name>
</gene>
<evidence type="ECO:0000313" key="2">
    <source>
        <dbReference type="Proteomes" id="UP000625711"/>
    </source>
</evidence>
<comment type="caution">
    <text evidence="1">The sequence shown here is derived from an EMBL/GenBank/DDBJ whole genome shotgun (WGS) entry which is preliminary data.</text>
</comment>
<keyword evidence="2" id="KW-1185">Reference proteome</keyword>
<dbReference type="EMBL" id="JAACXV010000016">
    <property type="protein sequence ID" value="KAF7287112.1"/>
    <property type="molecule type" value="Genomic_DNA"/>
</dbReference>
<name>A0A834J337_RHYFE</name>
<reference evidence="1" key="1">
    <citation type="submission" date="2020-08" db="EMBL/GenBank/DDBJ databases">
        <title>Genome sequencing and assembly of the red palm weevil Rhynchophorus ferrugineus.</title>
        <authorList>
            <person name="Dias G.B."/>
            <person name="Bergman C.M."/>
            <person name="Manee M."/>
        </authorList>
    </citation>
    <scope>NUCLEOTIDE SEQUENCE</scope>
    <source>
        <strain evidence="1">AA-2017</strain>
        <tissue evidence="1">Whole larva</tissue>
    </source>
</reference>
<dbReference type="Proteomes" id="UP000625711">
    <property type="component" value="Unassembled WGS sequence"/>
</dbReference>
<proteinExistence type="predicted"/>
<dbReference type="AlphaFoldDB" id="A0A834J337"/>
<evidence type="ECO:0000313" key="1">
    <source>
        <dbReference type="EMBL" id="KAF7287112.1"/>
    </source>
</evidence>
<accession>A0A834J337</accession>
<sequence length="87" mass="9880">MILRTIKEPTFNRRKSREKISKKPANAYISNATGAAKTNENRLVAFFPSTSDERALRNRSKPGRNIELGVLRELRAGPMSFFDTAIR</sequence>
<organism evidence="1 2">
    <name type="scientific">Rhynchophorus ferrugineus</name>
    <name type="common">Red palm weevil</name>
    <name type="synonym">Curculio ferrugineus</name>
    <dbReference type="NCBI Taxonomy" id="354439"/>
    <lineage>
        <taxon>Eukaryota</taxon>
        <taxon>Metazoa</taxon>
        <taxon>Ecdysozoa</taxon>
        <taxon>Arthropoda</taxon>
        <taxon>Hexapoda</taxon>
        <taxon>Insecta</taxon>
        <taxon>Pterygota</taxon>
        <taxon>Neoptera</taxon>
        <taxon>Endopterygota</taxon>
        <taxon>Coleoptera</taxon>
        <taxon>Polyphaga</taxon>
        <taxon>Cucujiformia</taxon>
        <taxon>Curculionidae</taxon>
        <taxon>Dryophthorinae</taxon>
        <taxon>Rhynchophorus</taxon>
    </lineage>
</organism>
<protein>
    <submittedName>
        <fullName evidence="1">Uncharacterized protein</fullName>
    </submittedName>
</protein>